<sequence length="50" mass="5677">MAHDPKALRPILEAATPPDAELAMRAMFGGRMARARTRPPSRHWMMIAYQ</sequence>
<name>A0ABY7TPY9_9SPHN</name>
<reference evidence="1 2" key="1">
    <citation type="submission" date="2023-02" db="EMBL/GenBank/DDBJ databases">
        <title>Genome sequence of Sphingomonas naphthae.</title>
        <authorList>
            <person name="Kim S."/>
            <person name="Heo J."/>
            <person name="Kwon S.-W."/>
        </authorList>
    </citation>
    <scope>NUCLEOTIDE SEQUENCE [LARGE SCALE GENOMIC DNA]</scope>
    <source>
        <strain evidence="1 2">KACC 18716</strain>
    </source>
</reference>
<evidence type="ECO:0000313" key="2">
    <source>
        <dbReference type="Proteomes" id="UP001220395"/>
    </source>
</evidence>
<accession>A0ABY7TPY9</accession>
<evidence type="ECO:0000313" key="1">
    <source>
        <dbReference type="EMBL" id="WCT75304.1"/>
    </source>
</evidence>
<proteinExistence type="predicted"/>
<organism evidence="1 2">
    <name type="scientific">Sphingomonas naphthae</name>
    <dbReference type="NCBI Taxonomy" id="1813468"/>
    <lineage>
        <taxon>Bacteria</taxon>
        <taxon>Pseudomonadati</taxon>
        <taxon>Pseudomonadota</taxon>
        <taxon>Alphaproteobacteria</taxon>
        <taxon>Sphingomonadales</taxon>
        <taxon>Sphingomonadaceae</taxon>
        <taxon>Sphingomonas</taxon>
    </lineage>
</organism>
<dbReference type="RefSeq" id="WP_273691060.1">
    <property type="nucleotide sequence ID" value="NZ_CP117411.1"/>
</dbReference>
<dbReference type="EMBL" id="CP117411">
    <property type="protein sequence ID" value="WCT75304.1"/>
    <property type="molecule type" value="Genomic_DNA"/>
</dbReference>
<protein>
    <submittedName>
        <fullName evidence="1">Uncharacterized protein</fullName>
    </submittedName>
</protein>
<gene>
    <name evidence="1" type="ORF">PQ455_08830</name>
</gene>
<dbReference type="Proteomes" id="UP001220395">
    <property type="component" value="Chromosome"/>
</dbReference>
<keyword evidence="2" id="KW-1185">Reference proteome</keyword>